<name>A0AAE0F7C4_9CHLO</name>
<dbReference type="Proteomes" id="UP001190700">
    <property type="component" value="Unassembled WGS sequence"/>
</dbReference>
<keyword evidence="1" id="KW-0472">Membrane</keyword>
<feature type="transmembrane region" description="Helical" evidence="1">
    <location>
        <begin position="145"/>
        <end position="166"/>
    </location>
</feature>
<keyword evidence="1" id="KW-1133">Transmembrane helix</keyword>
<keyword evidence="3" id="KW-1185">Reference proteome</keyword>
<organism evidence="2 3">
    <name type="scientific">Cymbomonas tetramitiformis</name>
    <dbReference type="NCBI Taxonomy" id="36881"/>
    <lineage>
        <taxon>Eukaryota</taxon>
        <taxon>Viridiplantae</taxon>
        <taxon>Chlorophyta</taxon>
        <taxon>Pyramimonadophyceae</taxon>
        <taxon>Pyramimonadales</taxon>
        <taxon>Pyramimonadaceae</taxon>
        <taxon>Cymbomonas</taxon>
    </lineage>
</organism>
<feature type="transmembrane region" description="Helical" evidence="1">
    <location>
        <begin position="173"/>
        <end position="191"/>
    </location>
</feature>
<proteinExistence type="predicted"/>
<feature type="transmembrane region" description="Helical" evidence="1">
    <location>
        <begin position="677"/>
        <end position="708"/>
    </location>
</feature>
<evidence type="ECO:0000313" key="2">
    <source>
        <dbReference type="EMBL" id="KAK3253030.1"/>
    </source>
</evidence>
<feature type="transmembrane region" description="Helical" evidence="1">
    <location>
        <begin position="626"/>
        <end position="648"/>
    </location>
</feature>
<sequence length="791" mass="87806">MKDYWEKKQAKMEEGVESVTEGVDEYELTTSLKDCWEYENAEEEEAEAEVEEDYAKPGSKGDIAQKSALKSLLVRIRNWYANTLYTDATAEDYRSRDAVFMMLGGSAIGAICIAVYLQNPINEFLDEYLRVHNTIDSTLQSVVKYQVLVLVLAIAVVAYWPVFSCVRAFPAPYFPNFMGLLILPASSYAFQTFFSGLWSWFVIAAICASIPHTFYVNFVQNPYTFWSEKKAKAKFARIKMLLLNAYGKRKAGTPPQPEELLHSTPEATGADATGSRLATLGKLHSLPKSILNGLRSTEQLYEPSLSAGDLNKGTRTKLVHQNPLYDIVMPAGSPMAHTDAAGTEKEVAVSEHLRDSQFPDDARLASDREAVEHRGAVGVTGIKPSSEEEPGLVEEVLDFFCPSVSGDPYMSEAEKTFFYPAFVLFVYTFVLAIILALGWYVELELEEFQSYLQEQQDLTTTCGGEGSCEYLADVSNIANFTEIISTETSHMLGQNVSYLNVARFLLASAYEISAQSQVNCTLQLSWSSVPSWVLEDIDDYLRADDTIAEEEKERFRAQVDNSTQNEVCADVCLSNADPGDDYTYVVGDCRPVCDEIPYGSNNRGNTNSTYIGSCKMYKEVEQATTAALWGSLPVTILFCVSSIVSNLLGFKRKALQIQCGKAKFMHSAVDFKPPQAAWLLGCAMCCTILGFVTVLIIIASCIFILAYPPTQQALWDAKDIWIGWIAPCVINLLWVPPLWRLCTGKLGDVPFISDPGVYSMFELAFSFVNLARASLSGLLRLVYSFIIAFCG</sequence>
<evidence type="ECO:0000256" key="1">
    <source>
        <dbReference type="SAM" id="Phobius"/>
    </source>
</evidence>
<keyword evidence="1" id="KW-0812">Transmembrane</keyword>
<feature type="non-terminal residue" evidence="2">
    <location>
        <position position="791"/>
    </location>
</feature>
<evidence type="ECO:0000313" key="3">
    <source>
        <dbReference type="Proteomes" id="UP001190700"/>
    </source>
</evidence>
<accession>A0AAE0F7C4</accession>
<comment type="caution">
    <text evidence="2">The sequence shown here is derived from an EMBL/GenBank/DDBJ whole genome shotgun (WGS) entry which is preliminary data.</text>
</comment>
<reference evidence="2 3" key="1">
    <citation type="journal article" date="2015" name="Genome Biol. Evol.">
        <title>Comparative Genomics of a Bacterivorous Green Alga Reveals Evolutionary Causalities and Consequences of Phago-Mixotrophic Mode of Nutrition.</title>
        <authorList>
            <person name="Burns J.A."/>
            <person name="Paasch A."/>
            <person name="Narechania A."/>
            <person name="Kim E."/>
        </authorList>
    </citation>
    <scope>NUCLEOTIDE SEQUENCE [LARGE SCALE GENOMIC DNA]</scope>
    <source>
        <strain evidence="2 3">PLY_AMNH</strain>
    </source>
</reference>
<feature type="transmembrane region" description="Helical" evidence="1">
    <location>
        <begin position="417"/>
        <end position="441"/>
    </location>
</feature>
<protein>
    <submittedName>
        <fullName evidence="2">Uncharacterized protein</fullName>
    </submittedName>
</protein>
<feature type="transmembrane region" description="Helical" evidence="1">
    <location>
        <begin position="197"/>
        <end position="219"/>
    </location>
</feature>
<dbReference type="EMBL" id="LGRX02025042">
    <property type="protein sequence ID" value="KAK3253030.1"/>
    <property type="molecule type" value="Genomic_DNA"/>
</dbReference>
<feature type="transmembrane region" description="Helical" evidence="1">
    <location>
        <begin position="720"/>
        <end position="739"/>
    </location>
</feature>
<feature type="transmembrane region" description="Helical" evidence="1">
    <location>
        <begin position="98"/>
        <end position="117"/>
    </location>
</feature>
<gene>
    <name evidence="2" type="ORF">CYMTET_37700</name>
</gene>
<dbReference type="AlphaFoldDB" id="A0AAE0F7C4"/>